<keyword evidence="4 7" id="KW-0812">Transmembrane</keyword>
<dbReference type="GO" id="GO:0044874">
    <property type="term" value="P:lipoprotein localization to outer membrane"/>
    <property type="evidence" value="ECO:0007669"/>
    <property type="project" value="TreeGrafter"/>
</dbReference>
<evidence type="ECO:0000256" key="2">
    <source>
        <dbReference type="ARBA" id="ARBA00005236"/>
    </source>
</evidence>
<evidence type="ECO:0000256" key="5">
    <source>
        <dbReference type="ARBA" id="ARBA00022989"/>
    </source>
</evidence>
<evidence type="ECO:0000256" key="1">
    <source>
        <dbReference type="ARBA" id="ARBA00004651"/>
    </source>
</evidence>
<feature type="transmembrane region" description="Helical" evidence="7">
    <location>
        <begin position="289"/>
        <end position="311"/>
    </location>
</feature>
<feature type="domain" description="ABC3 transporter permease C-terminal" evidence="8">
    <location>
        <begin position="289"/>
        <end position="408"/>
    </location>
</feature>
<accession>A0A1G2G8U7</accession>
<sequence>MTSWLNIRMGFFLAVRQVRRASIWTTSLIIFVMVLTFINLVVVSGILVGLIQGAVDQARFEFTSDVIISAPDDKQYIENSPNLIALIRSFPEVRAVSGRYSRGALLEANYKTRKETEKRNTANAQIFGIDPAQEDAVTQLSESVTEGVYLSPTDYDQVIIGQFLLSQYVPVDDPNFAALDNVDVGSKIRITVGDVTREVTVKGIIKSKVDALTRNVFMVDSQFRSMIGRNDGNVAQISVLLRSGTDPALVREKLKQSGVDKYAKVQTYVDAQPQFLKDIINTFNMLGTVFSSMGLVVASITIFIVVFINAITRRKYIGIMKGIGIDGSAIRMSYVFQSAFYALFGSVVGLLLVYGFLVPFINEHPIDFPFSDGILVAPVDQTLFRVGLLVFSTIIAGYIPAWMIIRKNTLDSILGRN</sequence>
<evidence type="ECO:0000256" key="3">
    <source>
        <dbReference type="ARBA" id="ARBA00022475"/>
    </source>
</evidence>
<dbReference type="GO" id="GO:0098797">
    <property type="term" value="C:plasma membrane protein complex"/>
    <property type="evidence" value="ECO:0007669"/>
    <property type="project" value="TreeGrafter"/>
</dbReference>
<dbReference type="PANTHER" id="PTHR30489:SF0">
    <property type="entry name" value="LIPOPROTEIN-RELEASING SYSTEM TRANSMEMBRANE PROTEIN LOLE"/>
    <property type="match status" value="1"/>
</dbReference>
<feature type="transmembrane region" description="Helical" evidence="7">
    <location>
        <begin position="340"/>
        <end position="362"/>
    </location>
</feature>
<comment type="similarity">
    <text evidence="2">Belongs to the ABC-4 integral membrane protein family. LolC/E subfamily.</text>
</comment>
<evidence type="ECO:0000313" key="11">
    <source>
        <dbReference type="Proteomes" id="UP000176576"/>
    </source>
</evidence>
<dbReference type="STRING" id="1802117.A3J54_01645"/>
<protein>
    <submittedName>
        <fullName evidence="10">Uncharacterized protein</fullName>
    </submittedName>
</protein>
<dbReference type="Proteomes" id="UP000176576">
    <property type="component" value="Unassembled WGS sequence"/>
</dbReference>
<evidence type="ECO:0000259" key="8">
    <source>
        <dbReference type="Pfam" id="PF02687"/>
    </source>
</evidence>
<keyword evidence="3" id="KW-1003">Cell membrane</keyword>
<feature type="domain" description="MacB-like periplasmic core" evidence="9">
    <location>
        <begin position="46"/>
        <end position="256"/>
    </location>
</feature>
<comment type="subcellular location">
    <subcellularLocation>
        <location evidence="1">Cell membrane</location>
        <topology evidence="1">Multi-pass membrane protein</topology>
    </subcellularLocation>
</comment>
<dbReference type="InterPro" id="IPR051447">
    <property type="entry name" value="Lipoprotein-release_system"/>
</dbReference>
<dbReference type="Pfam" id="PF02687">
    <property type="entry name" value="FtsX"/>
    <property type="match status" value="1"/>
</dbReference>
<gene>
    <name evidence="10" type="ORF">A3J54_01645</name>
</gene>
<evidence type="ECO:0000259" key="9">
    <source>
        <dbReference type="Pfam" id="PF12704"/>
    </source>
</evidence>
<evidence type="ECO:0000256" key="6">
    <source>
        <dbReference type="ARBA" id="ARBA00023136"/>
    </source>
</evidence>
<dbReference type="InterPro" id="IPR003838">
    <property type="entry name" value="ABC3_permease_C"/>
</dbReference>
<reference evidence="10 11" key="1">
    <citation type="journal article" date="2016" name="Nat. Commun.">
        <title>Thousands of microbial genomes shed light on interconnected biogeochemical processes in an aquifer system.</title>
        <authorList>
            <person name="Anantharaman K."/>
            <person name="Brown C.T."/>
            <person name="Hug L.A."/>
            <person name="Sharon I."/>
            <person name="Castelle C.J."/>
            <person name="Probst A.J."/>
            <person name="Thomas B.C."/>
            <person name="Singh A."/>
            <person name="Wilkins M.J."/>
            <person name="Karaoz U."/>
            <person name="Brodie E.L."/>
            <person name="Williams K.H."/>
            <person name="Hubbard S.S."/>
            <person name="Banfield J.F."/>
        </authorList>
    </citation>
    <scope>NUCLEOTIDE SEQUENCE [LARGE SCALE GENOMIC DNA]</scope>
</reference>
<dbReference type="AlphaFoldDB" id="A0A1G2G8U7"/>
<evidence type="ECO:0000256" key="4">
    <source>
        <dbReference type="ARBA" id="ARBA00022692"/>
    </source>
</evidence>
<dbReference type="Pfam" id="PF12704">
    <property type="entry name" value="MacB_PCD"/>
    <property type="match status" value="1"/>
</dbReference>
<keyword evidence="5 7" id="KW-1133">Transmembrane helix</keyword>
<dbReference type="InterPro" id="IPR025857">
    <property type="entry name" value="MacB_PCD"/>
</dbReference>
<evidence type="ECO:0000256" key="7">
    <source>
        <dbReference type="SAM" id="Phobius"/>
    </source>
</evidence>
<name>A0A1G2G8U7_9BACT</name>
<comment type="caution">
    <text evidence="10">The sequence shown here is derived from an EMBL/GenBank/DDBJ whole genome shotgun (WGS) entry which is preliminary data.</text>
</comment>
<evidence type="ECO:0000313" key="10">
    <source>
        <dbReference type="EMBL" id="OGZ46679.1"/>
    </source>
</evidence>
<proteinExistence type="inferred from homology"/>
<dbReference type="PANTHER" id="PTHR30489">
    <property type="entry name" value="LIPOPROTEIN-RELEASING SYSTEM TRANSMEMBRANE PROTEIN LOLE"/>
    <property type="match status" value="1"/>
</dbReference>
<organism evidence="10 11">
    <name type="scientific">Candidatus Ryanbacteria bacterium RIFCSPHIGHO2_02_FULL_45_13b</name>
    <dbReference type="NCBI Taxonomy" id="1802117"/>
    <lineage>
        <taxon>Bacteria</taxon>
        <taxon>Candidatus Ryaniibacteriota</taxon>
    </lineage>
</organism>
<keyword evidence="6 7" id="KW-0472">Membrane</keyword>
<dbReference type="EMBL" id="MHNN01000006">
    <property type="protein sequence ID" value="OGZ46679.1"/>
    <property type="molecule type" value="Genomic_DNA"/>
</dbReference>
<feature type="transmembrane region" description="Helical" evidence="7">
    <location>
        <begin position="382"/>
        <end position="405"/>
    </location>
</feature>
<feature type="transmembrane region" description="Helical" evidence="7">
    <location>
        <begin position="21"/>
        <end position="51"/>
    </location>
</feature>